<evidence type="ECO:0000313" key="3">
    <source>
        <dbReference type="EMBL" id="EWM23844.1"/>
    </source>
</evidence>
<proteinExistence type="predicted"/>
<keyword evidence="4" id="KW-1185">Reference proteome</keyword>
<name>W7TU39_9STRA</name>
<protein>
    <submittedName>
        <fullName evidence="3">Uncharacterized protein</fullName>
    </submittedName>
</protein>
<dbReference type="Proteomes" id="UP000019335">
    <property type="component" value="Chromosome 15"/>
</dbReference>
<evidence type="ECO:0000313" key="4">
    <source>
        <dbReference type="Proteomes" id="UP000019335"/>
    </source>
</evidence>
<accession>W7TU39</accession>
<gene>
    <name evidence="3" type="ORF">Naga_100273g1</name>
</gene>
<dbReference type="OrthoDB" id="192978at2759"/>
<keyword evidence="2" id="KW-0812">Transmembrane</keyword>
<evidence type="ECO:0000256" key="2">
    <source>
        <dbReference type="SAM" id="Phobius"/>
    </source>
</evidence>
<feature type="transmembrane region" description="Helical" evidence="2">
    <location>
        <begin position="143"/>
        <end position="164"/>
    </location>
</feature>
<dbReference type="AlphaFoldDB" id="W7TU39"/>
<feature type="compositionally biased region" description="Polar residues" evidence="1">
    <location>
        <begin position="12"/>
        <end position="23"/>
    </location>
</feature>
<dbReference type="EMBL" id="AZIL01001429">
    <property type="protein sequence ID" value="EWM23844.1"/>
    <property type="molecule type" value="Genomic_DNA"/>
</dbReference>
<organism evidence="3 4">
    <name type="scientific">Nannochloropsis gaditana</name>
    <dbReference type="NCBI Taxonomy" id="72520"/>
    <lineage>
        <taxon>Eukaryota</taxon>
        <taxon>Sar</taxon>
        <taxon>Stramenopiles</taxon>
        <taxon>Ochrophyta</taxon>
        <taxon>Eustigmatophyceae</taxon>
        <taxon>Eustigmatales</taxon>
        <taxon>Monodopsidaceae</taxon>
        <taxon>Nannochloropsis</taxon>
    </lineage>
</organism>
<evidence type="ECO:0000256" key="1">
    <source>
        <dbReference type="SAM" id="MobiDB-lite"/>
    </source>
</evidence>
<feature type="region of interest" description="Disordered" evidence="1">
    <location>
        <begin position="1"/>
        <end position="25"/>
    </location>
</feature>
<sequence length="166" mass="18606">MDLSLAGRRPLSSLSTNGQDVEGQQQQQRAAQKLAALEKEVSEKVDKDFFVEEVLFRPLVHVIDVLGSKDGAVSNVSMEALQEQCALVNRAMESFVEENSSYLNGNVEAMGTILRKFQDTCSDVRTLRGQVGNGSRERRRVQALGGFHVYIDIYVCVCYVYIYMFV</sequence>
<keyword evidence="2" id="KW-0472">Membrane</keyword>
<reference evidence="3 4" key="1">
    <citation type="journal article" date="2014" name="Mol. Plant">
        <title>Chromosome Scale Genome Assembly and Transcriptome Profiling of Nannochloropsis gaditana in Nitrogen Depletion.</title>
        <authorList>
            <person name="Corteggiani Carpinelli E."/>
            <person name="Telatin A."/>
            <person name="Vitulo N."/>
            <person name="Forcato C."/>
            <person name="D'Angelo M."/>
            <person name="Schiavon R."/>
            <person name="Vezzi A."/>
            <person name="Giacometti G.M."/>
            <person name="Morosinotto T."/>
            <person name="Valle G."/>
        </authorList>
    </citation>
    <scope>NUCLEOTIDE SEQUENCE [LARGE SCALE GENOMIC DNA]</scope>
    <source>
        <strain evidence="3 4">B-31</strain>
    </source>
</reference>
<comment type="caution">
    <text evidence="3">The sequence shown here is derived from an EMBL/GenBank/DDBJ whole genome shotgun (WGS) entry which is preliminary data.</text>
</comment>
<keyword evidence="2" id="KW-1133">Transmembrane helix</keyword>